<reference evidence="2 3" key="1">
    <citation type="submission" date="2023-10" db="EMBL/GenBank/DDBJ databases">
        <title>Marine bacteria isolated from horseshoe crab.</title>
        <authorList>
            <person name="Cheng T.H."/>
        </authorList>
    </citation>
    <scope>NUCLEOTIDE SEQUENCE [LARGE SCALE GENOMIC DNA]</scope>
    <source>
        <strain evidence="2 3">HSC6</strain>
    </source>
</reference>
<gene>
    <name evidence="2" type="ORF">R2X38_14785</name>
</gene>
<name>A0ABU3ZJI6_9GAMM</name>
<dbReference type="RefSeq" id="WP_317523062.1">
    <property type="nucleotide sequence ID" value="NZ_JAWJZI010000005.1"/>
</dbReference>
<evidence type="ECO:0000313" key="3">
    <source>
        <dbReference type="Proteomes" id="UP001186452"/>
    </source>
</evidence>
<protein>
    <submittedName>
        <fullName evidence="2">Cadherin repeat domain-containing protein</fullName>
    </submittedName>
</protein>
<dbReference type="EMBL" id="JAWJZI010000005">
    <property type="protein sequence ID" value="MDV5170269.1"/>
    <property type="molecule type" value="Genomic_DNA"/>
</dbReference>
<sequence>MTIKLKLSALILSLLLCGCGGGGGGSSESGSAVKPLEKEERAALSAQDLSLTFSERGIATPQVHHQVGDTVFSISDGEPEDVIAIDPNTGLITILAAGETQVTVVDSSREYKTSTAKFNVVVEKAVNNALELSDFTLPTLSNKEILLPFLGSKGDVSVEFRPEGLVSFDPKTGIISAVGIPGEVEVIVTDSGDRNYRETIKSSTISIEALAPDSLVFSSLERPFKTGLTLSPIQVGGPDGGRFQYELVEGDEADPVISVSADSGLITVLKVGEAKVKATQYLGDEYGNARQEAYFNVRIGLGQRADLSVEDTVLLFDRSELFTPAVNNNIAPVRYEILSGEDVVEVDAQTGLLRMLGVGQAEVKAIDDLDANYAAEERQFKVSVAPAVHPGIKAGEVTYTYSQAKLVTPTLEGQIGDLSLSGDTNVVSLNGNKLTVLRAGVAKLTAIDDGGDNFQPSAPALLTVNVLKAPHPGFTVSNLTTTYSPDRCEQASFEAQVGALLVTPVSGNDSDIAEYDSARDCFLLKRSGIANFNVVREESENYFASEPKRMSVVIHAADSRLLVGDDLSRTFTAGQPIVHAPAVSGGTGNLSFKLLEEKSESGVIAVNESNGDITILNAGHAVVEVSDAGDELYGPATTSFAVKIDKAVNPVTVTYPDTVYSQDGEIIPTIENLKGTISFRVYEADTSPVTVTSTGTVKMHSTGSFFVYFDAAESRNYLAASGYAGAFIDKAEHPGFAVRRDALEYEPLKKVTLDLAAEYGARSYSLQSVTGGWVGQYLSVEPNTGELSLLDYAPSTSFSLQVSEQESEFYKPVGPVLASFMSVVPPAKGKASRDVSLSNVFNVLESTIDDSKTPYHETELRFAGAKVMQPTMEEIQKLGVGKALSVDVISAEPIGDTGHQRVETVRIYVQRYEGCATSVNILNLAELAAQKQALPLHKSNYCLFGPTNRLVTYTVVDKSLIDRYDFYDGEWDTVQPFVIYRTADMPSEETGYIEEQVIEWDRVELKLTRD</sequence>
<proteinExistence type="predicted"/>
<comment type="caution">
    <text evidence="2">The sequence shown here is derived from an EMBL/GenBank/DDBJ whole genome shotgun (WGS) entry which is preliminary data.</text>
</comment>
<feature type="signal peptide" evidence="1">
    <location>
        <begin position="1"/>
        <end position="22"/>
    </location>
</feature>
<dbReference type="CDD" id="cd11304">
    <property type="entry name" value="Cadherin_repeat"/>
    <property type="match status" value="1"/>
</dbReference>
<keyword evidence="1" id="KW-0732">Signal</keyword>
<dbReference type="PROSITE" id="PS51257">
    <property type="entry name" value="PROKAR_LIPOPROTEIN"/>
    <property type="match status" value="1"/>
</dbReference>
<evidence type="ECO:0000256" key="1">
    <source>
        <dbReference type="SAM" id="SignalP"/>
    </source>
</evidence>
<evidence type="ECO:0000313" key="2">
    <source>
        <dbReference type="EMBL" id="MDV5170269.1"/>
    </source>
</evidence>
<accession>A0ABU3ZJI6</accession>
<feature type="chain" id="PRO_5046707932" evidence="1">
    <location>
        <begin position="23"/>
        <end position="1010"/>
    </location>
</feature>
<organism evidence="2 3">
    <name type="scientific">Photobacterium rosenbergii</name>
    <dbReference type="NCBI Taxonomy" id="294936"/>
    <lineage>
        <taxon>Bacteria</taxon>
        <taxon>Pseudomonadati</taxon>
        <taxon>Pseudomonadota</taxon>
        <taxon>Gammaproteobacteria</taxon>
        <taxon>Vibrionales</taxon>
        <taxon>Vibrionaceae</taxon>
        <taxon>Photobacterium</taxon>
    </lineage>
</organism>
<keyword evidence="3" id="KW-1185">Reference proteome</keyword>
<dbReference type="Proteomes" id="UP001186452">
    <property type="component" value="Unassembled WGS sequence"/>
</dbReference>